<evidence type="ECO:0000256" key="1">
    <source>
        <dbReference type="SAM" id="SignalP"/>
    </source>
</evidence>
<keyword evidence="3" id="KW-1185">Reference proteome</keyword>
<feature type="signal peptide" evidence="1">
    <location>
        <begin position="1"/>
        <end position="26"/>
    </location>
</feature>
<dbReference type="HOGENOM" id="CLU_178023_0_0_1"/>
<dbReference type="Gramene" id="Bo1g068440.1">
    <property type="protein sequence ID" value="Bo1g068440.1"/>
    <property type="gene ID" value="Bo1g068440"/>
</dbReference>
<reference evidence="2 3" key="1">
    <citation type="journal article" date="2014" name="Genome Biol.">
        <title>Transcriptome and methylome profiling reveals relics of genome dominance in the mesopolyploid Brassica oleracea.</title>
        <authorList>
            <person name="Parkin I.A."/>
            <person name="Koh C."/>
            <person name="Tang H."/>
            <person name="Robinson S.J."/>
            <person name="Kagale S."/>
            <person name="Clarke W.E."/>
            <person name="Town C.D."/>
            <person name="Nixon J."/>
            <person name="Krishnakumar V."/>
            <person name="Bidwell S.L."/>
            <person name="Denoeud F."/>
            <person name="Belcram H."/>
            <person name="Links M.G."/>
            <person name="Just J."/>
            <person name="Clarke C."/>
            <person name="Bender T."/>
            <person name="Huebert T."/>
            <person name="Mason A.S."/>
            <person name="Pires J.C."/>
            <person name="Barker G."/>
            <person name="Moore J."/>
            <person name="Walley P.G."/>
            <person name="Manoli S."/>
            <person name="Batley J."/>
            <person name="Edwards D."/>
            <person name="Nelson M.N."/>
            <person name="Wang X."/>
            <person name="Paterson A.H."/>
            <person name="King G."/>
            <person name="Bancroft I."/>
            <person name="Chalhoub B."/>
            <person name="Sharpe A.G."/>
        </authorList>
    </citation>
    <scope>NUCLEOTIDE SEQUENCE</scope>
    <source>
        <strain evidence="2 3">cv. TO1000</strain>
    </source>
</reference>
<evidence type="ECO:0000313" key="2">
    <source>
        <dbReference type="EnsemblPlants" id="Bo1g068440.1"/>
    </source>
</evidence>
<reference evidence="2" key="2">
    <citation type="submission" date="2015-03" db="UniProtKB">
        <authorList>
            <consortium name="EnsemblPlants"/>
        </authorList>
    </citation>
    <scope>IDENTIFICATION</scope>
</reference>
<feature type="chain" id="PRO_5002256788" evidence="1">
    <location>
        <begin position="27"/>
        <end position="81"/>
    </location>
</feature>
<dbReference type="Proteomes" id="UP000032141">
    <property type="component" value="Chromosome C1"/>
</dbReference>
<dbReference type="AlphaFoldDB" id="A0A0D3A8Q6"/>
<evidence type="ECO:0000313" key="3">
    <source>
        <dbReference type="Proteomes" id="UP000032141"/>
    </source>
</evidence>
<sequence length="81" mass="8616">MSSFRMIFQPLSLLFVTLFFASLCPGRFVYEFDPVPSSATTPLETDSGGAVIEVVAAVRGIHIPLAPCNGTSLPLGNCVLQ</sequence>
<protein>
    <submittedName>
        <fullName evidence="2">Uncharacterized protein</fullName>
    </submittedName>
</protein>
<name>A0A0D3A8Q6_BRAOL</name>
<dbReference type="OMA" id="FRMIFQP"/>
<dbReference type="EnsemblPlants" id="Bo1g068440.1">
    <property type="protein sequence ID" value="Bo1g068440.1"/>
    <property type="gene ID" value="Bo1g068440"/>
</dbReference>
<proteinExistence type="predicted"/>
<keyword evidence="1" id="KW-0732">Signal</keyword>
<organism evidence="2 3">
    <name type="scientific">Brassica oleracea var. oleracea</name>
    <dbReference type="NCBI Taxonomy" id="109376"/>
    <lineage>
        <taxon>Eukaryota</taxon>
        <taxon>Viridiplantae</taxon>
        <taxon>Streptophyta</taxon>
        <taxon>Embryophyta</taxon>
        <taxon>Tracheophyta</taxon>
        <taxon>Spermatophyta</taxon>
        <taxon>Magnoliopsida</taxon>
        <taxon>eudicotyledons</taxon>
        <taxon>Gunneridae</taxon>
        <taxon>Pentapetalae</taxon>
        <taxon>rosids</taxon>
        <taxon>malvids</taxon>
        <taxon>Brassicales</taxon>
        <taxon>Brassicaceae</taxon>
        <taxon>Brassiceae</taxon>
        <taxon>Brassica</taxon>
    </lineage>
</organism>
<accession>A0A0D3A8Q6</accession>